<dbReference type="AlphaFoldDB" id="A0AAW2ZFV4"/>
<keyword evidence="3 6" id="KW-1133">Transmembrane helix</keyword>
<dbReference type="InterPro" id="IPR019185">
    <property type="entry name" value="Integral_membrane_SYS1-rel"/>
</dbReference>
<dbReference type="PANTHER" id="PTHR12952">
    <property type="entry name" value="SYS1"/>
    <property type="match status" value="1"/>
</dbReference>
<accession>A0AAW2ZFV4</accession>
<organism evidence="7 8">
    <name type="scientific">Acrasis kona</name>
    <dbReference type="NCBI Taxonomy" id="1008807"/>
    <lineage>
        <taxon>Eukaryota</taxon>
        <taxon>Discoba</taxon>
        <taxon>Heterolobosea</taxon>
        <taxon>Tetramitia</taxon>
        <taxon>Eutetramitia</taxon>
        <taxon>Acrasidae</taxon>
        <taxon>Acrasis</taxon>
    </lineage>
</organism>
<feature type="region of interest" description="Disordered" evidence="5">
    <location>
        <begin position="284"/>
        <end position="309"/>
    </location>
</feature>
<feature type="transmembrane region" description="Helical" evidence="6">
    <location>
        <begin position="47"/>
        <end position="71"/>
    </location>
</feature>
<evidence type="ECO:0000256" key="5">
    <source>
        <dbReference type="SAM" id="MobiDB-lite"/>
    </source>
</evidence>
<sequence length="322" mass="36588">MAEFYTSVGTYWWLFLVVFAVITSFCFFACIIEACRKTEETLNRNPIIVFIRAMLLLTFFYGAFAFVTFSIDTLFRETFTFTQLFNSNECTFYTNRGIMTTISLIFSILSTCCVMLTITDEHNMVRDYAFTMVFMHFCIVSLVMLDFPLSWAWWIAIGVGVVSLDLTCEATLYQLNTMPYKSHMAGDQKRKKVKKSVVGTPRPSQATIMSQNNIPKNLEIVVDGGMQNGELEEKKVKRKKTPSSDGRVSPQPLGWGNSTHQRDASRELDDVNVLVDDVALSPSKKMHQPSITITHRSDGNANFTDENTLSPHRLEGFEELSI</sequence>
<feature type="transmembrane region" description="Helical" evidence="6">
    <location>
        <begin position="97"/>
        <end position="116"/>
    </location>
</feature>
<dbReference type="GO" id="GO:0016020">
    <property type="term" value="C:membrane"/>
    <property type="evidence" value="ECO:0007669"/>
    <property type="project" value="UniProtKB-SubCell"/>
</dbReference>
<feature type="region of interest" description="Disordered" evidence="5">
    <location>
        <begin position="188"/>
        <end position="208"/>
    </location>
</feature>
<feature type="region of interest" description="Disordered" evidence="5">
    <location>
        <begin position="229"/>
        <end position="268"/>
    </location>
</feature>
<feature type="transmembrane region" description="Helical" evidence="6">
    <location>
        <begin position="12"/>
        <end position="35"/>
    </location>
</feature>
<feature type="transmembrane region" description="Helical" evidence="6">
    <location>
        <begin position="128"/>
        <end position="145"/>
    </location>
</feature>
<keyword evidence="8" id="KW-1185">Reference proteome</keyword>
<evidence type="ECO:0000256" key="4">
    <source>
        <dbReference type="ARBA" id="ARBA00023136"/>
    </source>
</evidence>
<keyword evidence="2 6" id="KW-0812">Transmembrane</keyword>
<keyword evidence="4 6" id="KW-0472">Membrane</keyword>
<reference evidence="7 8" key="1">
    <citation type="submission" date="2024-03" db="EMBL/GenBank/DDBJ databases">
        <title>The Acrasis kona genome and developmental transcriptomes reveal deep origins of eukaryotic multicellular pathways.</title>
        <authorList>
            <person name="Sheikh S."/>
            <person name="Fu C.-J."/>
            <person name="Brown M.W."/>
            <person name="Baldauf S.L."/>
        </authorList>
    </citation>
    <scope>NUCLEOTIDE SEQUENCE [LARGE SCALE GENOMIC DNA]</scope>
    <source>
        <strain evidence="7 8">ATCC MYA-3509</strain>
    </source>
</reference>
<evidence type="ECO:0000313" key="7">
    <source>
        <dbReference type="EMBL" id="KAL0488248.1"/>
    </source>
</evidence>
<evidence type="ECO:0000256" key="2">
    <source>
        <dbReference type="ARBA" id="ARBA00022692"/>
    </source>
</evidence>
<name>A0AAW2ZFV4_9EUKA</name>
<gene>
    <name evidence="7" type="ORF">AKO1_008920</name>
</gene>
<evidence type="ECO:0000313" key="8">
    <source>
        <dbReference type="Proteomes" id="UP001431209"/>
    </source>
</evidence>
<comment type="caution">
    <text evidence="7">The sequence shown here is derived from an EMBL/GenBank/DDBJ whole genome shotgun (WGS) entry which is preliminary data.</text>
</comment>
<protein>
    <submittedName>
        <fullName evidence="7">Uncharacterized protein</fullName>
    </submittedName>
</protein>
<dbReference type="Pfam" id="PF09801">
    <property type="entry name" value="SYS1"/>
    <property type="match status" value="1"/>
</dbReference>
<evidence type="ECO:0000256" key="6">
    <source>
        <dbReference type="SAM" id="Phobius"/>
    </source>
</evidence>
<dbReference type="EMBL" id="JAOPGA020001418">
    <property type="protein sequence ID" value="KAL0488248.1"/>
    <property type="molecule type" value="Genomic_DNA"/>
</dbReference>
<comment type="subcellular location">
    <subcellularLocation>
        <location evidence="1">Membrane</location>
        <topology evidence="1">Multi-pass membrane protein</topology>
    </subcellularLocation>
</comment>
<evidence type="ECO:0000256" key="1">
    <source>
        <dbReference type="ARBA" id="ARBA00004141"/>
    </source>
</evidence>
<proteinExistence type="predicted"/>
<feature type="compositionally biased region" description="Polar residues" evidence="5">
    <location>
        <begin position="289"/>
        <end position="309"/>
    </location>
</feature>
<evidence type="ECO:0000256" key="3">
    <source>
        <dbReference type="ARBA" id="ARBA00022989"/>
    </source>
</evidence>
<dbReference type="Proteomes" id="UP001431209">
    <property type="component" value="Unassembled WGS sequence"/>
</dbReference>